<dbReference type="GeneID" id="54469541"/>
<keyword evidence="2" id="KW-1185">Reference proteome</keyword>
<reference evidence="1 3" key="1">
    <citation type="journal article" date="2020" name="Stud. Mycol.">
        <title>101 Dothideomycetes genomes: a test case for predicting lifestyles and emergence of pathogens.</title>
        <authorList>
            <person name="Haridas S."/>
            <person name="Albert R."/>
            <person name="Binder M."/>
            <person name="Bloem J."/>
            <person name="Labutti K."/>
            <person name="Salamov A."/>
            <person name="Andreopoulos B."/>
            <person name="Baker S."/>
            <person name="Barry K."/>
            <person name="Bills G."/>
            <person name="Bluhm B."/>
            <person name="Cannon C."/>
            <person name="Castanera R."/>
            <person name="Culley D."/>
            <person name="Daum C."/>
            <person name="Ezra D."/>
            <person name="Gonzalez J."/>
            <person name="Henrissat B."/>
            <person name="Kuo A."/>
            <person name="Liang C."/>
            <person name="Lipzen A."/>
            <person name="Lutzoni F."/>
            <person name="Magnuson J."/>
            <person name="Mondo S."/>
            <person name="Nolan M."/>
            <person name="Ohm R."/>
            <person name="Pangilinan J."/>
            <person name="Park H.-J."/>
            <person name="Ramirez L."/>
            <person name="Alfaro M."/>
            <person name="Sun H."/>
            <person name="Tritt A."/>
            <person name="Yoshinaga Y."/>
            <person name="Zwiers L.-H."/>
            <person name="Turgeon B."/>
            <person name="Goodwin S."/>
            <person name="Spatafora J."/>
            <person name="Crous P."/>
            <person name="Grigoriev I."/>
        </authorList>
    </citation>
    <scope>NUCLEOTIDE SEQUENCE</scope>
    <source>
        <strain evidence="1 3">CBS 304.34</strain>
    </source>
</reference>
<protein>
    <submittedName>
        <fullName evidence="1 3">Uncharacterized protein</fullName>
    </submittedName>
</protein>
<dbReference type="AlphaFoldDB" id="A0A6A6XZV2"/>
<dbReference type="Proteomes" id="UP000504636">
    <property type="component" value="Unplaced"/>
</dbReference>
<gene>
    <name evidence="1 3" type="ORF">BDZ99DRAFT_577074</name>
</gene>
<evidence type="ECO:0000313" key="3">
    <source>
        <dbReference type="RefSeq" id="XP_033569060.1"/>
    </source>
</evidence>
<sequence>MRFPLALFDFFCSCFPCFHTGEEEKNDDLTQLKDDSVDSLFACIINDEINSSFLYKAWTRKQNGQLSRTPEDPFWSEFSDRRYSEDVAKCRLSRLRSVLIRLTGRTSLDELKCSLDFYVELGLRAAFNAHLEPNTTPPLSKTVIEFMVTSALTALDEYDKSQIARASYVLQTQNRTRFREDIYRTLSSLVRIPSLSNTKILQDWFLKVSQEHSLALKGLEVALDHHFNPSVGHTPRVSMETLSYMASDVFYSFNYDQIATVVRVCQQASQDWKEEEYGVVHYYTKLETNIIIYEKLSSESWFHIACKEQRSYSLQELSDTRSLKDEIRQDWDVGEGYCSRTYLL</sequence>
<name>A0A6A6XZV2_9PEZI</name>
<dbReference type="RefSeq" id="XP_033569060.1">
    <property type="nucleotide sequence ID" value="XM_033728648.1"/>
</dbReference>
<proteinExistence type="predicted"/>
<reference evidence="3" key="3">
    <citation type="submission" date="2025-04" db="UniProtKB">
        <authorList>
            <consortium name="RefSeq"/>
        </authorList>
    </citation>
    <scope>IDENTIFICATION</scope>
    <source>
        <strain evidence="3">CBS 304.34</strain>
    </source>
</reference>
<dbReference type="EMBL" id="MU003725">
    <property type="protein sequence ID" value="KAF2802096.1"/>
    <property type="molecule type" value="Genomic_DNA"/>
</dbReference>
<evidence type="ECO:0000313" key="2">
    <source>
        <dbReference type="Proteomes" id="UP000504636"/>
    </source>
</evidence>
<accession>A0A6A6XZV2</accession>
<organism evidence="1">
    <name type="scientific">Mytilinidion resinicola</name>
    <dbReference type="NCBI Taxonomy" id="574789"/>
    <lineage>
        <taxon>Eukaryota</taxon>
        <taxon>Fungi</taxon>
        <taxon>Dikarya</taxon>
        <taxon>Ascomycota</taxon>
        <taxon>Pezizomycotina</taxon>
        <taxon>Dothideomycetes</taxon>
        <taxon>Pleosporomycetidae</taxon>
        <taxon>Mytilinidiales</taxon>
        <taxon>Mytilinidiaceae</taxon>
        <taxon>Mytilinidion</taxon>
    </lineage>
</organism>
<reference evidence="3" key="2">
    <citation type="submission" date="2020-04" db="EMBL/GenBank/DDBJ databases">
        <authorList>
            <consortium name="NCBI Genome Project"/>
        </authorList>
    </citation>
    <scope>NUCLEOTIDE SEQUENCE</scope>
    <source>
        <strain evidence="3">CBS 304.34</strain>
    </source>
</reference>
<evidence type="ECO:0000313" key="1">
    <source>
        <dbReference type="EMBL" id="KAF2802096.1"/>
    </source>
</evidence>